<feature type="compositionally biased region" description="Basic and acidic residues" evidence="1">
    <location>
        <begin position="1"/>
        <end position="31"/>
    </location>
</feature>
<sequence>MIGSNEKRAFHTTDPVDRRHTAVDAAADHHQQIVPVDPRGGLHAGQRAYGSAGSLGVDAAGPIGNAHVAHQVLVHRLDMRLHGALVAAQAGLLGT</sequence>
<feature type="region of interest" description="Disordered" evidence="1">
    <location>
        <begin position="1"/>
        <end position="48"/>
    </location>
</feature>
<evidence type="ECO:0000313" key="3">
    <source>
        <dbReference type="Proteomes" id="UP000076131"/>
    </source>
</evidence>
<dbReference type="EMBL" id="LVJS01000054">
    <property type="protein sequence ID" value="KZC22628.1"/>
    <property type="molecule type" value="Genomic_DNA"/>
</dbReference>
<accession>A0A154QEE6</accession>
<name>A0A154QEE6_9GAMM</name>
<evidence type="ECO:0000313" key="2">
    <source>
        <dbReference type="EMBL" id="KZC22628.1"/>
    </source>
</evidence>
<keyword evidence="3" id="KW-1185">Reference proteome</keyword>
<organism evidence="2 3">
    <name type="scientific">Rhodanobacter thiooxydans</name>
    <dbReference type="NCBI Taxonomy" id="416169"/>
    <lineage>
        <taxon>Bacteria</taxon>
        <taxon>Pseudomonadati</taxon>
        <taxon>Pseudomonadota</taxon>
        <taxon>Gammaproteobacteria</taxon>
        <taxon>Lysobacterales</taxon>
        <taxon>Rhodanobacteraceae</taxon>
        <taxon>Rhodanobacter</taxon>
    </lineage>
</organism>
<proteinExistence type="predicted"/>
<dbReference type="AlphaFoldDB" id="A0A154QEE6"/>
<reference evidence="2 3" key="1">
    <citation type="journal article" date="2016" name="MBio">
        <title>Lateral Gene Transfer in a Heavy Metal-Contaminated-Groundwater Microbial Community.</title>
        <authorList>
            <person name="Hemme C.L."/>
            <person name="Green S.J."/>
            <person name="Rishishwar L."/>
            <person name="Prakash O."/>
            <person name="Pettenato A."/>
            <person name="Chakraborty R."/>
            <person name="Deutschbauer A.M."/>
            <person name="Van Nostrand J.D."/>
            <person name="Wu L."/>
            <person name="He Z."/>
            <person name="Jordan I.K."/>
            <person name="Hazen T.C."/>
            <person name="Arkin A.P."/>
            <person name="Kostka J.E."/>
            <person name="Zhou J."/>
        </authorList>
    </citation>
    <scope>NUCLEOTIDE SEQUENCE [LARGE SCALE GENOMIC DNA]</scope>
    <source>
        <strain evidence="2 3">FW104-T7</strain>
    </source>
</reference>
<comment type="caution">
    <text evidence="2">The sequence shown here is derived from an EMBL/GenBank/DDBJ whole genome shotgun (WGS) entry which is preliminary data.</text>
</comment>
<dbReference type="Proteomes" id="UP000076131">
    <property type="component" value="Unassembled WGS sequence"/>
</dbReference>
<gene>
    <name evidence="2" type="ORF">RHOFW104T7_17615</name>
</gene>
<protein>
    <submittedName>
        <fullName evidence="2">Uncharacterized protein</fullName>
    </submittedName>
</protein>
<evidence type="ECO:0000256" key="1">
    <source>
        <dbReference type="SAM" id="MobiDB-lite"/>
    </source>
</evidence>